<protein>
    <recommendedName>
        <fullName evidence="2">Solute-binding protein family 3/N-terminal domain-containing protein</fullName>
    </recommendedName>
</protein>
<dbReference type="OrthoDB" id="5984008at2759"/>
<dbReference type="Pfam" id="PF00497">
    <property type="entry name" value="SBP_bac_3"/>
    <property type="match status" value="1"/>
</dbReference>
<dbReference type="PANTHER" id="PTHR35936:SF19">
    <property type="entry name" value="AMINO-ACID-BINDING PROTEIN YXEM-RELATED"/>
    <property type="match status" value="1"/>
</dbReference>
<dbReference type="EMBL" id="UYJE01004516">
    <property type="protein sequence ID" value="VDI28699.1"/>
    <property type="molecule type" value="Genomic_DNA"/>
</dbReference>
<evidence type="ECO:0000256" key="1">
    <source>
        <dbReference type="ARBA" id="ARBA00022729"/>
    </source>
</evidence>
<dbReference type="SUPFAM" id="SSF53850">
    <property type="entry name" value="Periplasmic binding protein-like II"/>
    <property type="match status" value="1"/>
</dbReference>
<keyword evidence="4" id="KW-1185">Reference proteome</keyword>
<evidence type="ECO:0000313" key="4">
    <source>
        <dbReference type="Proteomes" id="UP000596742"/>
    </source>
</evidence>
<evidence type="ECO:0000313" key="3">
    <source>
        <dbReference type="EMBL" id="VDI28699.1"/>
    </source>
</evidence>
<name>A0A8B6E4B2_MYTGA</name>
<dbReference type="Gene3D" id="3.40.190.10">
    <property type="entry name" value="Periplasmic binding protein-like II"/>
    <property type="match status" value="2"/>
</dbReference>
<accession>A0A8B6E4B2</accession>
<dbReference type="PANTHER" id="PTHR35936">
    <property type="entry name" value="MEMBRANE-BOUND LYTIC MUREIN TRANSGLYCOSYLASE F"/>
    <property type="match status" value="1"/>
</dbReference>
<sequence>MYHGFLTSTIILQSVFIFCKSEKTWMFSVGGNRKPANFIDTDGYLKGADVDLIKSVCEIANKRCEITVQPFEECVRTVRDRIYPGIGIMSKWYDACVGYVSIPERLNSMAFTDAYANAVATFTVLKGNPRNFNPDNVSESVITTLNGLFTSSPCLKRLNKVLKGIIVAADLNKVKDLLNNGSADAVFSPRTLIPGYDVLPARYDCTTSGLGMMIRKDNELPGWWNPAFQSFFKSGNYTVWCKTINQKYGGIRIDDSYCLPPPAVKPTASGSGTQPGQIVGRR</sequence>
<dbReference type="Proteomes" id="UP000596742">
    <property type="component" value="Unassembled WGS sequence"/>
</dbReference>
<dbReference type="SMART" id="SM00062">
    <property type="entry name" value="PBPb"/>
    <property type="match status" value="1"/>
</dbReference>
<proteinExistence type="predicted"/>
<dbReference type="InterPro" id="IPR001638">
    <property type="entry name" value="Solute-binding_3/MltF_N"/>
</dbReference>
<organism evidence="3 4">
    <name type="scientific">Mytilus galloprovincialis</name>
    <name type="common">Mediterranean mussel</name>
    <dbReference type="NCBI Taxonomy" id="29158"/>
    <lineage>
        <taxon>Eukaryota</taxon>
        <taxon>Metazoa</taxon>
        <taxon>Spiralia</taxon>
        <taxon>Lophotrochozoa</taxon>
        <taxon>Mollusca</taxon>
        <taxon>Bivalvia</taxon>
        <taxon>Autobranchia</taxon>
        <taxon>Pteriomorphia</taxon>
        <taxon>Mytilida</taxon>
        <taxon>Mytiloidea</taxon>
        <taxon>Mytilidae</taxon>
        <taxon>Mytilinae</taxon>
        <taxon>Mytilus</taxon>
    </lineage>
</organism>
<feature type="domain" description="Solute-binding protein family 3/N-terminal" evidence="2">
    <location>
        <begin position="26"/>
        <end position="252"/>
    </location>
</feature>
<gene>
    <name evidence="3" type="ORF">MGAL_10B044739</name>
</gene>
<evidence type="ECO:0000259" key="2">
    <source>
        <dbReference type="SMART" id="SM00062"/>
    </source>
</evidence>
<dbReference type="AlphaFoldDB" id="A0A8B6E4B2"/>
<comment type="caution">
    <text evidence="3">The sequence shown here is derived from an EMBL/GenBank/DDBJ whole genome shotgun (WGS) entry which is preliminary data.</text>
</comment>
<keyword evidence="1" id="KW-0732">Signal</keyword>
<reference evidence="3" key="1">
    <citation type="submission" date="2018-11" db="EMBL/GenBank/DDBJ databases">
        <authorList>
            <person name="Alioto T."/>
            <person name="Alioto T."/>
        </authorList>
    </citation>
    <scope>NUCLEOTIDE SEQUENCE</scope>
</reference>